<name>E3MCM3_CAERE</name>
<dbReference type="PANTHER" id="PTHR28621:SF1">
    <property type="entry name" value="SELENOPROTEIN S"/>
    <property type="match status" value="1"/>
</dbReference>
<keyword evidence="6" id="KW-0256">Endoplasmic reticulum</keyword>
<proteinExistence type="inferred from homology"/>
<protein>
    <submittedName>
        <fullName evidence="12">Uncharacterized protein</fullName>
    </submittedName>
</protein>
<evidence type="ECO:0000313" key="12">
    <source>
        <dbReference type="EMBL" id="EFO98563.1"/>
    </source>
</evidence>
<dbReference type="InParanoid" id="E3MCM3"/>
<dbReference type="Gene3D" id="3.40.30.10">
    <property type="entry name" value="Glutaredoxin"/>
    <property type="match status" value="1"/>
</dbReference>
<feature type="coiled-coil region" evidence="10">
    <location>
        <begin position="60"/>
        <end position="108"/>
    </location>
</feature>
<keyword evidence="9 11" id="KW-0472">Membrane</keyword>
<dbReference type="InterPro" id="IPR036249">
    <property type="entry name" value="Thioredoxin-like_sf"/>
</dbReference>
<sequence length="241" mass="28422">MNIFQDLLTSTWTFLQSYGWITVFITILAYVIYNKYIYDFLNTREENRKLIEQKKFDCQVQDKEQERIRLARKRQQEEHDRKEKEARIKREVKEKEDAEKRLRELEEQDTTCNVLGHASSAHSPIISGLNSTDRKNQHAIDIVESLPGTCDVTVFGYSTCPNFRKVCQLISTYRLDVSHFQVFEFDKQKDWPMEKVLELIKSRFGEKLAPYVSIVFVGGEFIGGLEEARTFDRNHGFSQFK</sequence>
<evidence type="ECO:0000256" key="6">
    <source>
        <dbReference type="ARBA" id="ARBA00022824"/>
    </source>
</evidence>
<accession>E3MCM3</accession>
<feature type="transmembrane region" description="Helical" evidence="11">
    <location>
        <begin position="12"/>
        <end position="33"/>
    </location>
</feature>
<evidence type="ECO:0000313" key="13">
    <source>
        <dbReference type="Proteomes" id="UP000008281"/>
    </source>
</evidence>
<evidence type="ECO:0000256" key="5">
    <source>
        <dbReference type="ARBA" id="ARBA00022692"/>
    </source>
</evidence>
<dbReference type="STRING" id="31234.E3MCM3"/>
<evidence type="ECO:0000256" key="9">
    <source>
        <dbReference type="ARBA" id="ARBA00023136"/>
    </source>
</evidence>
<keyword evidence="5 11" id="KW-0812">Transmembrane</keyword>
<dbReference type="Pfam" id="PF06936">
    <property type="entry name" value="Selenoprotein_S"/>
    <property type="match status" value="1"/>
</dbReference>
<organism evidence="13">
    <name type="scientific">Caenorhabditis remanei</name>
    <name type="common">Caenorhabditis vulgaris</name>
    <dbReference type="NCBI Taxonomy" id="31234"/>
    <lineage>
        <taxon>Eukaryota</taxon>
        <taxon>Metazoa</taxon>
        <taxon>Ecdysozoa</taxon>
        <taxon>Nematoda</taxon>
        <taxon>Chromadorea</taxon>
        <taxon>Rhabditida</taxon>
        <taxon>Rhabditina</taxon>
        <taxon>Rhabditomorpha</taxon>
        <taxon>Rhabditoidea</taxon>
        <taxon>Rhabditidae</taxon>
        <taxon>Peloderinae</taxon>
        <taxon>Caenorhabditis</taxon>
    </lineage>
</organism>
<evidence type="ECO:0000256" key="1">
    <source>
        <dbReference type="ARBA" id="ARBA00004389"/>
    </source>
</evidence>
<dbReference type="Proteomes" id="UP000008281">
    <property type="component" value="Unassembled WGS sequence"/>
</dbReference>
<dbReference type="OMA" id="CKNAKRA"/>
<gene>
    <name evidence="12" type="ORF">CRE_20202</name>
</gene>
<evidence type="ECO:0000256" key="7">
    <source>
        <dbReference type="ARBA" id="ARBA00022933"/>
    </source>
</evidence>
<evidence type="ECO:0000256" key="10">
    <source>
        <dbReference type="SAM" id="Coils"/>
    </source>
</evidence>
<dbReference type="EMBL" id="DS268435">
    <property type="protein sequence ID" value="EFO98563.1"/>
    <property type="molecule type" value="Genomic_DNA"/>
</dbReference>
<dbReference type="GO" id="GO:0030970">
    <property type="term" value="P:retrograde protein transport, ER to cytosol"/>
    <property type="evidence" value="ECO:0007669"/>
    <property type="project" value="TreeGrafter"/>
</dbReference>
<dbReference type="eggNOG" id="KOG1752">
    <property type="taxonomic scope" value="Eukaryota"/>
</dbReference>
<keyword evidence="7" id="KW-0712">Selenocysteine</keyword>
<dbReference type="InterPro" id="IPR009703">
    <property type="entry name" value="Selenoprotein_S"/>
</dbReference>
<comment type="subcellular location">
    <subcellularLocation>
        <location evidence="2">Cytoplasm</location>
    </subcellularLocation>
    <subcellularLocation>
        <location evidence="1">Endoplasmic reticulum membrane</location>
        <topology evidence="1">Single-pass membrane protein</topology>
    </subcellularLocation>
</comment>
<evidence type="ECO:0000256" key="8">
    <source>
        <dbReference type="ARBA" id="ARBA00022989"/>
    </source>
</evidence>
<evidence type="ECO:0000256" key="4">
    <source>
        <dbReference type="ARBA" id="ARBA00022490"/>
    </source>
</evidence>
<evidence type="ECO:0000256" key="2">
    <source>
        <dbReference type="ARBA" id="ARBA00004496"/>
    </source>
</evidence>
<dbReference type="FunCoup" id="E3MCM3">
    <property type="interactions" value="26"/>
</dbReference>
<dbReference type="OrthoDB" id="418495at2759"/>
<keyword evidence="10" id="KW-0175">Coiled coil</keyword>
<dbReference type="PANTHER" id="PTHR28621">
    <property type="entry name" value="SELENOPROTEIN S"/>
    <property type="match status" value="1"/>
</dbReference>
<dbReference type="SUPFAM" id="SSF52833">
    <property type="entry name" value="Thioredoxin-like"/>
    <property type="match status" value="1"/>
</dbReference>
<dbReference type="GO" id="GO:0030968">
    <property type="term" value="P:endoplasmic reticulum unfolded protein response"/>
    <property type="evidence" value="ECO:0007669"/>
    <property type="project" value="TreeGrafter"/>
</dbReference>
<keyword evidence="4" id="KW-0963">Cytoplasm</keyword>
<keyword evidence="13" id="KW-1185">Reference proteome</keyword>
<dbReference type="GO" id="GO:0036513">
    <property type="term" value="C:Derlin-1 retrotranslocation complex"/>
    <property type="evidence" value="ECO:0007669"/>
    <property type="project" value="TreeGrafter"/>
</dbReference>
<evidence type="ECO:0000256" key="11">
    <source>
        <dbReference type="SAM" id="Phobius"/>
    </source>
</evidence>
<comment type="similarity">
    <text evidence="3">Belongs to the selenoprotein S family.</text>
</comment>
<dbReference type="AlphaFoldDB" id="E3MCM3"/>
<dbReference type="PROSITE" id="PS51354">
    <property type="entry name" value="GLUTAREDOXIN_2"/>
    <property type="match status" value="1"/>
</dbReference>
<dbReference type="HOGENOM" id="CLU_1181130_0_0_1"/>
<dbReference type="GO" id="GO:0036502">
    <property type="term" value="C:Derlin-1-VIMP complex"/>
    <property type="evidence" value="ECO:0007669"/>
    <property type="project" value="TreeGrafter"/>
</dbReference>
<reference evidence="12" key="1">
    <citation type="submission" date="2007-07" db="EMBL/GenBank/DDBJ databases">
        <title>PCAP assembly of the Caenorhabditis remanei genome.</title>
        <authorList>
            <consortium name="The Caenorhabditis remanei Sequencing Consortium"/>
            <person name="Wilson R.K."/>
        </authorList>
    </citation>
    <scope>NUCLEOTIDE SEQUENCE [LARGE SCALE GENOMIC DNA]</scope>
    <source>
        <strain evidence="12">PB4641</strain>
    </source>
</reference>
<evidence type="ECO:0000256" key="3">
    <source>
        <dbReference type="ARBA" id="ARBA00011034"/>
    </source>
</evidence>
<keyword evidence="8 11" id="KW-1133">Transmembrane helix</keyword>